<dbReference type="FunFam" id="1.10.520.10:FF:000001">
    <property type="entry name" value="Peroxidase"/>
    <property type="match status" value="1"/>
</dbReference>
<feature type="binding site" evidence="17">
    <location>
        <position position="68"/>
    </location>
    <ligand>
        <name>Ca(2+)</name>
        <dbReference type="ChEBI" id="CHEBI:29108"/>
        <label>1</label>
    </ligand>
</feature>
<evidence type="ECO:0000256" key="1">
    <source>
        <dbReference type="ARBA" id="ARBA00000189"/>
    </source>
</evidence>
<comment type="catalytic activity">
    <reaction evidence="1 20">
        <text>2 a phenolic donor + H2O2 = 2 a phenolic radical donor + 2 H2O</text>
        <dbReference type="Rhea" id="RHEA:56136"/>
        <dbReference type="ChEBI" id="CHEBI:15377"/>
        <dbReference type="ChEBI" id="CHEBI:16240"/>
        <dbReference type="ChEBI" id="CHEBI:139520"/>
        <dbReference type="ChEBI" id="CHEBI:139521"/>
        <dbReference type="EC" id="1.11.1.7"/>
    </reaction>
</comment>
<evidence type="ECO:0000256" key="14">
    <source>
        <dbReference type="ARBA" id="ARBA00023324"/>
    </source>
</evidence>
<keyword evidence="6 20" id="KW-0575">Peroxidase</keyword>
<keyword evidence="12 17" id="KW-0408">Iron</keyword>
<evidence type="ECO:0000256" key="17">
    <source>
        <dbReference type="PIRSR" id="PIRSR600823-3"/>
    </source>
</evidence>
<dbReference type="STRING" id="3827.A0A1S2XR52"/>
<dbReference type="Pfam" id="PF00141">
    <property type="entry name" value="peroxidase"/>
    <property type="match status" value="1"/>
</dbReference>
<evidence type="ECO:0000256" key="19">
    <source>
        <dbReference type="PIRSR" id="PIRSR600823-5"/>
    </source>
</evidence>
<proteinExistence type="inferred from homology"/>
<feature type="binding site" evidence="17">
    <location>
        <position position="64"/>
    </location>
    <ligand>
        <name>Ca(2+)</name>
        <dbReference type="ChEBI" id="CHEBI:29108"/>
        <label>1</label>
    </ligand>
</feature>
<evidence type="ECO:0000256" key="8">
    <source>
        <dbReference type="ARBA" id="ARBA00022723"/>
    </source>
</evidence>
<dbReference type="GO" id="GO:0006979">
    <property type="term" value="P:response to oxidative stress"/>
    <property type="evidence" value="ECO:0007669"/>
    <property type="project" value="UniProtKB-UniRule"/>
</dbReference>
<dbReference type="AlphaFoldDB" id="A0A1S2XR52"/>
<evidence type="ECO:0000256" key="18">
    <source>
        <dbReference type="PIRSR" id="PIRSR600823-4"/>
    </source>
</evidence>
<keyword evidence="22" id="KW-1185">Reference proteome</keyword>
<evidence type="ECO:0000313" key="23">
    <source>
        <dbReference type="RefSeq" id="XP_004493228.1"/>
    </source>
</evidence>
<gene>
    <name evidence="23" type="primary">LOC101501032</name>
</gene>
<feature type="binding site" evidence="17">
    <location>
        <position position="66"/>
    </location>
    <ligand>
        <name>Ca(2+)</name>
        <dbReference type="ChEBI" id="CHEBI:29108"/>
        <label>1</label>
    </ligand>
</feature>
<feature type="disulfide bond" evidence="19">
    <location>
        <begin position="191"/>
        <end position="221"/>
    </location>
</feature>
<feature type="disulfide bond" evidence="19">
    <location>
        <begin position="62"/>
        <end position="67"/>
    </location>
</feature>
<evidence type="ECO:0000256" key="11">
    <source>
        <dbReference type="ARBA" id="ARBA00023002"/>
    </source>
</evidence>
<keyword evidence="7 20" id="KW-0349">Heme</keyword>
<dbReference type="Gene3D" id="1.10.420.10">
    <property type="entry name" value="Peroxidase, domain 2"/>
    <property type="match status" value="1"/>
</dbReference>
<reference evidence="22" key="1">
    <citation type="journal article" date="2013" name="Nat. Biotechnol.">
        <title>Draft genome sequence of chickpea (Cicer arietinum) provides a resource for trait improvement.</title>
        <authorList>
            <person name="Varshney R.K."/>
            <person name="Song C."/>
            <person name="Saxena R.K."/>
            <person name="Azam S."/>
            <person name="Yu S."/>
            <person name="Sharpe A.G."/>
            <person name="Cannon S."/>
            <person name="Baek J."/>
            <person name="Rosen B.D."/>
            <person name="Tar'an B."/>
            <person name="Millan T."/>
            <person name="Zhang X."/>
            <person name="Ramsay L.D."/>
            <person name="Iwata A."/>
            <person name="Wang Y."/>
            <person name="Nelson W."/>
            <person name="Farmer A.D."/>
            <person name="Gaur P.M."/>
            <person name="Soderlund C."/>
            <person name="Penmetsa R.V."/>
            <person name="Xu C."/>
            <person name="Bharti A.K."/>
            <person name="He W."/>
            <person name="Winter P."/>
            <person name="Zhao S."/>
            <person name="Hane J.K."/>
            <person name="Carrasquilla-Garcia N."/>
            <person name="Condie J.A."/>
            <person name="Upadhyaya H.D."/>
            <person name="Luo M.C."/>
            <person name="Thudi M."/>
            <person name="Gowda C.L."/>
            <person name="Singh N.P."/>
            <person name="Lichtenzveig J."/>
            <person name="Gali K.K."/>
            <person name="Rubio J."/>
            <person name="Nadarajan N."/>
            <person name="Dolezel J."/>
            <person name="Bansal K.C."/>
            <person name="Xu X."/>
            <person name="Edwards D."/>
            <person name="Zhang G."/>
            <person name="Kahl G."/>
            <person name="Gil J."/>
            <person name="Singh K.B."/>
            <person name="Datta S.K."/>
            <person name="Jackson S.A."/>
            <person name="Wang J."/>
            <person name="Cook D.R."/>
        </authorList>
    </citation>
    <scope>NUCLEOTIDE SEQUENCE [LARGE SCALE GENOMIC DNA]</scope>
    <source>
        <strain evidence="22">cv. CDC Frontier</strain>
    </source>
</reference>
<organism evidence="22 23">
    <name type="scientific">Cicer arietinum</name>
    <name type="common">Chickpea</name>
    <name type="synonym">Garbanzo</name>
    <dbReference type="NCBI Taxonomy" id="3827"/>
    <lineage>
        <taxon>Eukaryota</taxon>
        <taxon>Viridiplantae</taxon>
        <taxon>Streptophyta</taxon>
        <taxon>Embryophyta</taxon>
        <taxon>Tracheophyta</taxon>
        <taxon>Spermatophyta</taxon>
        <taxon>Magnoliopsida</taxon>
        <taxon>eudicotyledons</taxon>
        <taxon>Gunneridae</taxon>
        <taxon>Pentapetalae</taxon>
        <taxon>rosids</taxon>
        <taxon>fabids</taxon>
        <taxon>Fabales</taxon>
        <taxon>Fabaceae</taxon>
        <taxon>Papilionoideae</taxon>
        <taxon>50 kb inversion clade</taxon>
        <taxon>NPAAA clade</taxon>
        <taxon>Hologalegina</taxon>
        <taxon>IRL clade</taxon>
        <taxon>Cicereae</taxon>
        <taxon>Cicer</taxon>
    </lineage>
</organism>
<dbReference type="eggNOG" id="ENOG502QPI1">
    <property type="taxonomic scope" value="Eukaryota"/>
</dbReference>
<evidence type="ECO:0000256" key="12">
    <source>
        <dbReference type="ARBA" id="ARBA00023004"/>
    </source>
</evidence>
<dbReference type="GO" id="GO:0140825">
    <property type="term" value="F:lactoperoxidase activity"/>
    <property type="evidence" value="ECO:0007669"/>
    <property type="project" value="UniProtKB-EC"/>
</dbReference>
<evidence type="ECO:0000256" key="9">
    <source>
        <dbReference type="ARBA" id="ARBA00022729"/>
    </source>
</evidence>
<evidence type="ECO:0000256" key="16">
    <source>
        <dbReference type="PIRSR" id="PIRSR600823-2"/>
    </source>
</evidence>
<comment type="cofactor">
    <cofactor evidence="17 20">
        <name>Ca(2+)</name>
        <dbReference type="ChEBI" id="CHEBI:29108"/>
    </cofactor>
    <text evidence="17 20">Binds 2 calcium ions per subunit.</text>
</comment>
<evidence type="ECO:0000256" key="7">
    <source>
        <dbReference type="ARBA" id="ARBA00022617"/>
    </source>
</evidence>
<feature type="disulfide bond" evidence="19">
    <location>
        <begin position="29"/>
        <end position="108"/>
    </location>
</feature>
<dbReference type="PANTHER" id="PTHR31517:SF59">
    <property type="entry name" value="PEROXIDASE"/>
    <property type="match status" value="1"/>
</dbReference>
<evidence type="ECO:0000256" key="2">
    <source>
        <dbReference type="ARBA" id="ARBA00002322"/>
    </source>
</evidence>
<keyword evidence="10 17" id="KW-0106">Calcium</keyword>
<feature type="domain" description="Plant heme peroxidase family profile" evidence="21">
    <location>
        <begin position="19"/>
        <end position="315"/>
    </location>
</feature>
<evidence type="ECO:0000256" key="10">
    <source>
        <dbReference type="ARBA" id="ARBA00022837"/>
    </source>
</evidence>
<evidence type="ECO:0000256" key="15">
    <source>
        <dbReference type="PIRSR" id="PIRSR600823-1"/>
    </source>
</evidence>
<comment type="subcellular location">
    <subcellularLocation>
        <location evidence="20">Secreted</location>
    </subcellularLocation>
</comment>
<feature type="binding site" evidence="17">
    <location>
        <position position="238"/>
    </location>
    <ligand>
        <name>Ca(2+)</name>
        <dbReference type="ChEBI" id="CHEBI:29108"/>
        <label>2</label>
    </ligand>
</feature>
<comment type="similarity">
    <text evidence="3">Belongs to the peroxidase family. Ascorbate peroxidase subfamily.</text>
</comment>
<dbReference type="InterPro" id="IPR000823">
    <property type="entry name" value="Peroxidase_pln"/>
</dbReference>
<dbReference type="GO" id="GO:0046872">
    <property type="term" value="F:metal ion binding"/>
    <property type="evidence" value="ECO:0007669"/>
    <property type="project" value="UniProtKB-UniRule"/>
</dbReference>
<comment type="similarity">
    <text evidence="20">Belongs to the peroxidase family. Classical plant (class III) peroxidase subfamily.</text>
</comment>
<comment type="function">
    <text evidence="2">Removal of H(2)O(2), oxidation of toxic reductants, biosynthesis and degradation of lignin, suberization, auxin catabolism, response to environmental stresses such as wounding, pathogen attack and oxidative stress. These functions might be dependent on each isozyme/isoform in each plant tissue.</text>
</comment>
<dbReference type="FunFam" id="1.10.420.10:FF:000007">
    <property type="entry name" value="Peroxidase"/>
    <property type="match status" value="1"/>
</dbReference>
<feature type="active site" description="Proton acceptor" evidence="15">
    <location>
        <position position="60"/>
    </location>
</feature>
<dbReference type="Gene3D" id="1.10.520.10">
    <property type="match status" value="1"/>
</dbReference>
<dbReference type="CDD" id="cd00693">
    <property type="entry name" value="secretory_peroxidase"/>
    <property type="match status" value="1"/>
</dbReference>
<feature type="binding site" description="axial binding residue" evidence="17">
    <location>
        <position position="184"/>
    </location>
    <ligand>
        <name>heme b</name>
        <dbReference type="ChEBI" id="CHEBI:60344"/>
    </ligand>
    <ligandPart>
        <name>Fe</name>
        <dbReference type="ChEBI" id="CHEBI:18248"/>
    </ligandPart>
</feature>
<dbReference type="KEGG" id="cam:101501032"/>
<reference evidence="23" key="2">
    <citation type="submission" date="2025-08" db="UniProtKB">
        <authorList>
            <consortium name="RefSeq"/>
        </authorList>
    </citation>
    <scope>IDENTIFICATION</scope>
    <source>
        <tissue evidence="23">Etiolated seedlings</tissue>
    </source>
</reference>
<dbReference type="OrthoDB" id="2113341at2759"/>
<dbReference type="InterPro" id="IPR019794">
    <property type="entry name" value="Peroxidases_AS"/>
</dbReference>
<keyword evidence="14 20" id="KW-0376">Hydrogen peroxide</keyword>
<evidence type="ECO:0000313" key="22">
    <source>
        <dbReference type="Proteomes" id="UP000087171"/>
    </source>
</evidence>
<dbReference type="InterPro" id="IPR010255">
    <property type="entry name" value="Haem_peroxidase_sf"/>
</dbReference>
<protein>
    <recommendedName>
        <fullName evidence="4 20">Peroxidase</fullName>
        <ecNumber evidence="4 20">1.11.1.7</ecNumber>
    </recommendedName>
</protein>
<dbReference type="PRINTS" id="PR00458">
    <property type="entry name" value="PEROXIDASE"/>
</dbReference>
<evidence type="ECO:0000256" key="3">
    <source>
        <dbReference type="ARBA" id="ARBA00006873"/>
    </source>
</evidence>
<evidence type="ECO:0000256" key="5">
    <source>
        <dbReference type="ARBA" id="ARBA00022525"/>
    </source>
</evidence>
<feature type="binding site" evidence="17">
    <location>
        <position position="82"/>
    </location>
    <ligand>
        <name>Ca(2+)</name>
        <dbReference type="ChEBI" id="CHEBI:29108"/>
        <label>1</label>
    </ligand>
</feature>
<accession>A0A1S2XR52</accession>
<name>A0A1S2XR52_CICAR</name>
<feature type="binding site" evidence="17">
    <location>
        <position position="70"/>
    </location>
    <ligand>
        <name>Ca(2+)</name>
        <dbReference type="ChEBI" id="CHEBI:29108"/>
        <label>1</label>
    </ligand>
</feature>
<feature type="disulfide bond" evidence="19">
    <location>
        <begin position="114"/>
        <end position="311"/>
    </location>
</feature>
<dbReference type="GeneID" id="101501032"/>
<dbReference type="PRINTS" id="PR00461">
    <property type="entry name" value="PLPEROXIDASE"/>
</dbReference>
<dbReference type="InterPro" id="IPR033905">
    <property type="entry name" value="Secretory_peroxidase"/>
</dbReference>
<dbReference type="Proteomes" id="UP000087171">
    <property type="component" value="Chromosome Ca3"/>
</dbReference>
<feature type="site" description="Transition state stabilizer" evidence="18">
    <location>
        <position position="56"/>
    </location>
</feature>
<evidence type="ECO:0000256" key="13">
    <source>
        <dbReference type="ARBA" id="ARBA00023157"/>
    </source>
</evidence>
<feature type="binding site" evidence="17">
    <location>
        <position position="235"/>
    </location>
    <ligand>
        <name>Ca(2+)</name>
        <dbReference type="ChEBI" id="CHEBI:29108"/>
        <label>2</label>
    </ligand>
</feature>
<comment type="cofactor">
    <cofactor evidence="17 20">
        <name>heme b</name>
        <dbReference type="ChEBI" id="CHEBI:60344"/>
    </cofactor>
    <text evidence="17 20">Binds 1 heme b (iron(II)-protoporphyrin IX) group per subunit.</text>
</comment>
<feature type="binding site" evidence="16">
    <location>
        <position position="154"/>
    </location>
    <ligand>
        <name>substrate</name>
    </ligand>
</feature>
<feature type="binding site" evidence="17">
    <location>
        <position position="61"/>
    </location>
    <ligand>
        <name>Ca(2+)</name>
        <dbReference type="ChEBI" id="CHEBI:29108"/>
        <label>1</label>
    </ligand>
</feature>
<feature type="binding site" evidence="17">
    <location>
        <position position="243"/>
    </location>
    <ligand>
        <name>Ca(2+)</name>
        <dbReference type="ChEBI" id="CHEBI:29108"/>
        <label>2</label>
    </ligand>
</feature>
<dbReference type="InterPro" id="IPR002016">
    <property type="entry name" value="Haem_peroxidase"/>
</dbReference>
<evidence type="ECO:0000256" key="4">
    <source>
        <dbReference type="ARBA" id="ARBA00012313"/>
    </source>
</evidence>
<evidence type="ECO:0000256" key="20">
    <source>
        <dbReference type="RuleBase" id="RU362060"/>
    </source>
</evidence>
<feature type="chain" id="PRO_5009999843" description="Peroxidase" evidence="20">
    <location>
        <begin position="19"/>
        <end position="318"/>
    </location>
</feature>
<feature type="signal peptide" evidence="20">
    <location>
        <begin position="1"/>
        <end position="18"/>
    </location>
</feature>
<dbReference type="PROSITE" id="PS50873">
    <property type="entry name" value="PEROXIDASE_4"/>
    <property type="match status" value="1"/>
</dbReference>
<dbReference type="GO" id="GO:0042744">
    <property type="term" value="P:hydrogen peroxide catabolic process"/>
    <property type="evidence" value="ECO:0007669"/>
    <property type="project" value="UniProtKB-KW"/>
</dbReference>
<evidence type="ECO:0000256" key="6">
    <source>
        <dbReference type="ARBA" id="ARBA00022559"/>
    </source>
</evidence>
<dbReference type="RefSeq" id="XP_004493228.1">
    <property type="nucleotide sequence ID" value="XM_004493171.3"/>
</dbReference>
<keyword evidence="11 20" id="KW-0560">Oxidoreductase</keyword>
<dbReference type="GO" id="GO:0020037">
    <property type="term" value="F:heme binding"/>
    <property type="evidence" value="ECO:0007669"/>
    <property type="project" value="UniProtKB-UniRule"/>
</dbReference>
<dbReference type="SUPFAM" id="SSF48113">
    <property type="entry name" value="Heme-dependent peroxidases"/>
    <property type="match status" value="1"/>
</dbReference>
<dbReference type="GO" id="GO:0005576">
    <property type="term" value="C:extracellular region"/>
    <property type="evidence" value="ECO:0007669"/>
    <property type="project" value="UniProtKB-SubCell"/>
</dbReference>
<sequence>MKDISIILFFFIIPMAFADLQVGFYASSCRNAESIVQQVVQKRFNRDKSITAALLRMHFHDCFVRGCDASLLIDSTKNTTSEKQTGANASVRGYDLIDDVKEAIETACPSTVSCADIIALSTRDAVALSGGPKYNVPTGRRDGLVSDSNDVDLPGPSIPISSLSQFFARKGITTEEMVTLLGAHTVGVAHCGFFESRLSSFRGKPDPTMDPALDSKLVKLCKSTTGTNDPSAFLDQNTSFIVDNEFYKQILVKRGIMQIDQQLALDKSTSPFVSNFASNGDKFIKSFATAIIKMGKVGVLVGKEGEIRKNCRIFNKRN</sequence>
<keyword evidence="9 20" id="KW-0732">Signal</keyword>
<dbReference type="PROSITE" id="PS00435">
    <property type="entry name" value="PEROXIDASE_1"/>
    <property type="match status" value="1"/>
</dbReference>
<keyword evidence="13 19" id="KW-1015">Disulfide bond</keyword>
<dbReference type="InterPro" id="IPR019793">
    <property type="entry name" value="Peroxidases_heam-ligand_BS"/>
</dbReference>
<dbReference type="PROSITE" id="PS00436">
    <property type="entry name" value="PEROXIDASE_2"/>
    <property type="match status" value="1"/>
</dbReference>
<feature type="binding site" evidence="17">
    <location>
        <position position="185"/>
    </location>
    <ligand>
        <name>Ca(2+)</name>
        <dbReference type="ChEBI" id="CHEBI:29108"/>
        <label>2</label>
    </ligand>
</feature>
<keyword evidence="8 17" id="KW-0479">Metal-binding</keyword>
<evidence type="ECO:0000259" key="21">
    <source>
        <dbReference type="PROSITE" id="PS50873"/>
    </source>
</evidence>
<dbReference type="PaxDb" id="3827-XP_004493228.1"/>
<keyword evidence="5 20" id="KW-0964">Secreted</keyword>
<dbReference type="EC" id="1.11.1.7" evidence="4 20"/>
<dbReference type="PANTHER" id="PTHR31517">
    <property type="match status" value="1"/>
</dbReference>